<keyword evidence="1" id="KW-1133">Transmembrane helix</keyword>
<gene>
    <name evidence="2" type="ORF">OBRU01_23764</name>
</gene>
<protein>
    <submittedName>
        <fullName evidence="2">Putative cationic amino acid transporter</fullName>
    </submittedName>
</protein>
<organism evidence="2 3">
    <name type="scientific">Operophtera brumata</name>
    <name type="common">Winter moth</name>
    <name type="synonym">Phalaena brumata</name>
    <dbReference type="NCBI Taxonomy" id="104452"/>
    <lineage>
        <taxon>Eukaryota</taxon>
        <taxon>Metazoa</taxon>
        <taxon>Ecdysozoa</taxon>
        <taxon>Arthropoda</taxon>
        <taxon>Hexapoda</taxon>
        <taxon>Insecta</taxon>
        <taxon>Pterygota</taxon>
        <taxon>Neoptera</taxon>
        <taxon>Endopterygota</taxon>
        <taxon>Lepidoptera</taxon>
        <taxon>Glossata</taxon>
        <taxon>Ditrysia</taxon>
        <taxon>Geometroidea</taxon>
        <taxon>Geometridae</taxon>
        <taxon>Larentiinae</taxon>
        <taxon>Operophtera</taxon>
    </lineage>
</organism>
<dbReference type="GO" id="GO:0015171">
    <property type="term" value="F:amino acid transmembrane transporter activity"/>
    <property type="evidence" value="ECO:0007669"/>
    <property type="project" value="TreeGrafter"/>
</dbReference>
<dbReference type="GO" id="GO:0005886">
    <property type="term" value="C:plasma membrane"/>
    <property type="evidence" value="ECO:0007669"/>
    <property type="project" value="TreeGrafter"/>
</dbReference>
<dbReference type="PANTHER" id="PTHR43243:SF17">
    <property type="entry name" value="CATIONIC AMINO ACID TRANSPORTER-RELATED"/>
    <property type="match status" value="1"/>
</dbReference>
<dbReference type="Proteomes" id="UP000037510">
    <property type="component" value="Unassembled WGS sequence"/>
</dbReference>
<dbReference type="PANTHER" id="PTHR43243">
    <property type="entry name" value="INNER MEMBRANE TRANSPORTER YGJI-RELATED"/>
    <property type="match status" value="1"/>
</dbReference>
<reference evidence="2 3" key="1">
    <citation type="journal article" date="2015" name="Genome Biol. Evol.">
        <title>The genome of winter moth (Operophtera brumata) provides a genomic perspective on sexual dimorphism and phenology.</title>
        <authorList>
            <person name="Derks M.F."/>
            <person name="Smit S."/>
            <person name="Salis L."/>
            <person name="Schijlen E."/>
            <person name="Bossers A."/>
            <person name="Mateman C."/>
            <person name="Pijl A.S."/>
            <person name="de Ridder D."/>
            <person name="Groenen M.A."/>
            <person name="Visser M.E."/>
            <person name="Megens H.J."/>
        </authorList>
    </citation>
    <scope>NUCLEOTIDE SEQUENCE [LARGE SCALE GENOMIC DNA]</scope>
    <source>
        <strain evidence="2">WM2013NL</strain>
        <tissue evidence="2">Head and thorax</tissue>
    </source>
</reference>
<proteinExistence type="predicted"/>
<keyword evidence="3" id="KW-1185">Reference proteome</keyword>
<evidence type="ECO:0000313" key="2">
    <source>
        <dbReference type="EMBL" id="KOB64730.1"/>
    </source>
</evidence>
<evidence type="ECO:0000313" key="3">
    <source>
        <dbReference type="Proteomes" id="UP000037510"/>
    </source>
</evidence>
<dbReference type="Gene3D" id="1.20.1740.10">
    <property type="entry name" value="Amino acid/polyamine transporter I"/>
    <property type="match status" value="1"/>
</dbReference>
<dbReference type="AlphaFoldDB" id="A0A0L7KNQ5"/>
<feature type="transmembrane region" description="Helical" evidence="1">
    <location>
        <begin position="49"/>
        <end position="68"/>
    </location>
</feature>
<dbReference type="STRING" id="104452.A0A0L7KNQ5"/>
<accession>A0A0L7KNQ5</accession>
<comment type="caution">
    <text evidence="2">The sequence shown here is derived from an EMBL/GenBank/DDBJ whole genome shotgun (WGS) entry which is preliminary data.</text>
</comment>
<keyword evidence="1" id="KW-0812">Transmembrane</keyword>
<feature type="transmembrane region" description="Helical" evidence="1">
    <location>
        <begin position="20"/>
        <end position="37"/>
    </location>
</feature>
<evidence type="ECO:0000256" key="1">
    <source>
        <dbReference type="SAM" id="Phobius"/>
    </source>
</evidence>
<name>A0A0L7KNQ5_OPEBR</name>
<keyword evidence="1" id="KW-0472">Membrane</keyword>
<dbReference type="EMBL" id="JTDY01008115">
    <property type="protein sequence ID" value="KOB64730.1"/>
    <property type="molecule type" value="Genomic_DNA"/>
</dbReference>
<sequence>MYLQPSFTFAVAIDGKPPDLVAFVITIAMTLVLVAGVKKSLFFNNVLNIINLSVWVFIMAAGLFYIDIHNWTDHKGLN</sequence>